<dbReference type="AlphaFoldDB" id="A0AA40C907"/>
<feature type="region of interest" description="Disordered" evidence="1">
    <location>
        <begin position="211"/>
        <end position="244"/>
    </location>
</feature>
<evidence type="ECO:0000313" key="3">
    <source>
        <dbReference type="Proteomes" id="UP001174934"/>
    </source>
</evidence>
<organism evidence="2 3">
    <name type="scientific">Bombardia bombarda</name>
    <dbReference type="NCBI Taxonomy" id="252184"/>
    <lineage>
        <taxon>Eukaryota</taxon>
        <taxon>Fungi</taxon>
        <taxon>Dikarya</taxon>
        <taxon>Ascomycota</taxon>
        <taxon>Pezizomycotina</taxon>
        <taxon>Sordariomycetes</taxon>
        <taxon>Sordariomycetidae</taxon>
        <taxon>Sordariales</taxon>
        <taxon>Lasiosphaeriaceae</taxon>
        <taxon>Bombardia</taxon>
    </lineage>
</organism>
<dbReference type="Proteomes" id="UP001174934">
    <property type="component" value="Unassembled WGS sequence"/>
</dbReference>
<evidence type="ECO:0000256" key="1">
    <source>
        <dbReference type="SAM" id="MobiDB-lite"/>
    </source>
</evidence>
<name>A0AA40C907_9PEZI</name>
<protein>
    <submittedName>
        <fullName evidence="2">Uncharacterized protein</fullName>
    </submittedName>
</protein>
<keyword evidence="3" id="KW-1185">Reference proteome</keyword>
<gene>
    <name evidence="2" type="ORF">B0T17DRAFT_162766</name>
</gene>
<accession>A0AA40C907</accession>
<evidence type="ECO:0000313" key="2">
    <source>
        <dbReference type="EMBL" id="KAK0628688.1"/>
    </source>
</evidence>
<dbReference type="EMBL" id="JAULSR010000002">
    <property type="protein sequence ID" value="KAK0628688.1"/>
    <property type="molecule type" value="Genomic_DNA"/>
</dbReference>
<reference evidence="2" key="1">
    <citation type="submission" date="2023-06" db="EMBL/GenBank/DDBJ databases">
        <title>Genome-scale phylogeny and comparative genomics of the fungal order Sordariales.</title>
        <authorList>
            <consortium name="Lawrence Berkeley National Laboratory"/>
            <person name="Hensen N."/>
            <person name="Bonometti L."/>
            <person name="Westerberg I."/>
            <person name="Brannstrom I.O."/>
            <person name="Guillou S."/>
            <person name="Cros-Aarteil S."/>
            <person name="Calhoun S."/>
            <person name="Haridas S."/>
            <person name="Kuo A."/>
            <person name="Mondo S."/>
            <person name="Pangilinan J."/>
            <person name="Riley R."/>
            <person name="LaButti K."/>
            <person name="Andreopoulos B."/>
            <person name="Lipzen A."/>
            <person name="Chen C."/>
            <person name="Yanf M."/>
            <person name="Daum C."/>
            <person name="Ng V."/>
            <person name="Clum A."/>
            <person name="Steindorff A."/>
            <person name="Ohm R."/>
            <person name="Martin F."/>
            <person name="Silar P."/>
            <person name="Natvig D."/>
            <person name="Lalanne C."/>
            <person name="Gautier V."/>
            <person name="Ament-velasquez S.L."/>
            <person name="Kruys A."/>
            <person name="Hutchinson M.I."/>
            <person name="Powell A.J."/>
            <person name="Barry K."/>
            <person name="Miller A.N."/>
            <person name="Grigoriev I.V."/>
            <person name="Debuchy R."/>
            <person name="Gladieux P."/>
            <person name="Thoren M.H."/>
            <person name="Johannesson H."/>
        </authorList>
    </citation>
    <scope>NUCLEOTIDE SEQUENCE</scope>
    <source>
        <strain evidence="2">SMH3391-2</strain>
    </source>
</reference>
<sequence length="244" mass="27592">MARTSRRVLSERTVSVGSRRAATMRLGSSRRRGVLISIRAMSTAVERNLPLSSTTRYFSHAPQTTSSHGSPSQRNCHSKPAAQWQTCLAFACPSEAQRSQPTCQFEVLSSSALWTWLVPVIWGWIAVGTQSTSNTIDGTLSEFTLLRAGQQDAPPHRTSNQEGFRVIKHHPNERLPKFLIFGICGDEIQQGPTFNYARVFTWWHAAKTTPPFRPSTRSDRSCRRQRLHFHPNRKERPPPRDTAQ</sequence>
<comment type="caution">
    <text evidence="2">The sequence shown here is derived from an EMBL/GenBank/DDBJ whole genome shotgun (WGS) entry which is preliminary data.</text>
</comment>
<feature type="compositionally biased region" description="Basic and acidic residues" evidence="1">
    <location>
        <begin position="232"/>
        <end position="244"/>
    </location>
</feature>
<proteinExistence type="predicted"/>